<reference evidence="3" key="1">
    <citation type="submission" date="2011-07" db="EMBL/GenBank/DDBJ databases">
        <authorList>
            <consortium name="Caenorhabditis brenneri Sequencing and Analysis Consortium"/>
            <person name="Wilson R.K."/>
        </authorList>
    </citation>
    <scope>NUCLEOTIDE SEQUENCE [LARGE SCALE GENOMIC DNA]</scope>
    <source>
        <strain evidence="3">PB2801</strain>
    </source>
</reference>
<protein>
    <submittedName>
        <fullName evidence="2">Uncharacterized protein</fullName>
    </submittedName>
</protein>
<dbReference type="AlphaFoldDB" id="G0MDN4"/>
<dbReference type="EMBL" id="GL379790">
    <property type="protein sequence ID" value="EGT49751.1"/>
    <property type="molecule type" value="Genomic_DNA"/>
</dbReference>
<feature type="transmembrane region" description="Helical" evidence="1">
    <location>
        <begin position="575"/>
        <end position="598"/>
    </location>
</feature>
<name>G0MDN4_CAEBE</name>
<dbReference type="PANTHER" id="PTHR31379">
    <property type="entry name" value="F-BOX C PROTEIN-RELATED-RELATED"/>
    <property type="match status" value="1"/>
</dbReference>
<evidence type="ECO:0000256" key="1">
    <source>
        <dbReference type="SAM" id="Phobius"/>
    </source>
</evidence>
<dbReference type="eggNOG" id="ENOG502TJ2M">
    <property type="taxonomic scope" value="Eukaryota"/>
</dbReference>
<dbReference type="PANTHER" id="PTHR31379:SF1">
    <property type="entry name" value="F-BOX C PROTEIN-RELATED"/>
    <property type="match status" value="1"/>
</dbReference>
<accession>G0MDN4</accession>
<keyword evidence="1" id="KW-0812">Transmembrane</keyword>
<keyword evidence="3" id="KW-1185">Reference proteome</keyword>
<dbReference type="InParanoid" id="G0MDN4"/>
<gene>
    <name evidence="2" type="ORF">CAEBREN_23590</name>
</gene>
<dbReference type="Proteomes" id="UP000008068">
    <property type="component" value="Unassembled WGS sequence"/>
</dbReference>
<evidence type="ECO:0000313" key="3">
    <source>
        <dbReference type="Proteomes" id="UP000008068"/>
    </source>
</evidence>
<dbReference type="InterPro" id="IPR021942">
    <property type="entry name" value="DUF3557"/>
</dbReference>
<dbReference type="OrthoDB" id="5889481at2759"/>
<keyword evidence="1" id="KW-0472">Membrane</keyword>
<dbReference type="HOGENOM" id="CLU_452868_0_0_1"/>
<keyword evidence="1" id="KW-1133">Transmembrane helix</keyword>
<organism evidence="3">
    <name type="scientific">Caenorhabditis brenneri</name>
    <name type="common">Nematode worm</name>
    <dbReference type="NCBI Taxonomy" id="135651"/>
    <lineage>
        <taxon>Eukaryota</taxon>
        <taxon>Metazoa</taxon>
        <taxon>Ecdysozoa</taxon>
        <taxon>Nematoda</taxon>
        <taxon>Chromadorea</taxon>
        <taxon>Rhabditida</taxon>
        <taxon>Rhabditina</taxon>
        <taxon>Rhabditomorpha</taxon>
        <taxon>Rhabditoidea</taxon>
        <taxon>Rhabditidae</taxon>
        <taxon>Peloderinae</taxon>
        <taxon>Caenorhabditis</taxon>
    </lineage>
</organism>
<evidence type="ECO:0000313" key="2">
    <source>
        <dbReference type="EMBL" id="EGT49751.1"/>
    </source>
</evidence>
<sequence>MYICSRTPQLEKIEKSIPLRLDTLTLYNDGFKLNDLQYSFTLYDYSKEQESVRLSKVITPGDITLGSPVDGVWIKEPGFKKPIGKSDRYVQVMYEWNRKYIDYFILPNCFELNSALKHLACFLFEGRPTIIVNKKFKIDFQQQGRAMRLPENFKVLTKVLNVKRHEFNDILPILDSSCFPLKRLKTGVWNEEFYKSPYIRSCQKLVIKGFWREMDRLRSFYLSKLSNEELICDMHLTPIGVTPIINDWLKAGRAEGTKMTAWIIKRDHKELWDSVIITHNAKLIGQKSSSRRFPYVGTKLLVPMNSTTQLLVYQSHEEPRYGLIVTLEVVSNAAAEVVEATMKESRFPYFSIFIVALLAVLWACTKNINELFKPGKTQKFPIFRNSVSGEFALDDFIELNIPLNFTAITLNLKYPIEYNHPVITTARKLTLTNSQSRSGKTKWEEIIPKFQHDFIRLRHEKVTYDDIVFFIEKWFKETKKDMIGAKFMYDVKLQTAVWNLACVKEDYKGVPVSVDQEVEGLFQNIIAFPISEYTELLVYIIKPSYFEHDAYFIMEVAELGFSTPISNLHEVVFDWMVAHAFWVWTGIFAFLGFCIYIYCAYWL</sequence>
<dbReference type="Pfam" id="PF12078">
    <property type="entry name" value="DUF3557"/>
    <property type="match status" value="1"/>
</dbReference>
<proteinExistence type="predicted"/>